<dbReference type="RefSeq" id="WP_235179608.1">
    <property type="nucleotide sequence ID" value="NZ_JAKFFV010000020.1"/>
</dbReference>
<reference evidence="2" key="1">
    <citation type="submission" date="2022-01" db="EMBL/GenBank/DDBJ databases">
        <title>Novel species in genus Dyadobacter.</title>
        <authorList>
            <person name="Ma C."/>
        </authorList>
    </citation>
    <scope>NUCLEOTIDE SEQUENCE</scope>
    <source>
        <strain evidence="2">CY357</strain>
    </source>
</reference>
<dbReference type="Proteomes" id="UP001139411">
    <property type="component" value="Unassembled WGS sequence"/>
</dbReference>
<feature type="chain" id="PRO_5040747114" description="Outer membrane protein beta-barrel domain-containing protein" evidence="1">
    <location>
        <begin position="20"/>
        <end position="221"/>
    </location>
</feature>
<gene>
    <name evidence="2" type="ORF">L0661_24240</name>
</gene>
<name>A0A9X1QGU1_9BACT</name>
<accession>A0A9X1QGU1</accession>
<sequence>MRIAILFLGSILTYFPALAQTHAPSWEFGIRAEYGRDYYHKEAAPMGSYEGSNIDFSSSRSWGAGFYFERSLNPRWSVMGQVGYAQKKVHPQLFHEYNQTASQHLLREVHHRSAVDAGFRLYPNPQSKIRLFVDGKLGANVFMSVVQHERTLGRIVRGNVFGFQRVAPVASASLGIKWSRLTVSAEYRDDLTVSKRVGGMSEISGRGVFGKVGFALFRGGM</sequence>
<protein>
    <recommendedName>
        <fullName evidence="4">Outer membrane protein beta-barrel domain-containing protein</fullName>
    </recommendedName>
</protein>
<evidence type="ECO:0000313" key="3">
    <source>
        <dbReference type="Proteomes" id="UP001139411"/>
    </source>
</evidence>
<evidence type="ECO:0000313" key="2">
    <source>
        <dbReference type="EMBL" id="MCF2501450.1"/>
    </source>
</evidence>
<dbReference type="EMBL" id="JAKFFV010000020">
    <property type="protein sequence ID" value="MCF2501450.1"/>
    <property type="molecule type" value="Genomic_DNA"/>
</dbReference>
<comment type="caution">
    <text evidence="2">The sequence shown here is derived from an EMBL/GenBank/DDBJ whole genome shotgun (WGS) entry which is preliminary data.</text>
</comment>
<keyword evidence="1" id="KW-0732">Signal</keyword>
<dbReference type="AlphaFoldDB" id="A0A9X1QGU1"/>
<evidence type="ECO:0008006" key="4">
    <source>
        <dbReference type="Google" id="ProtNLM"/>
    </source>
</evidence>
<evidence type="ECO:0000256" key="1">
    <source>
        <dbReference type="SAM" id="SignalP"/>
    </source>
</evidence>
<feature type="signal peptide" evidence="1">
    <location>
        <begin position="1"/>
        <end position="19"/>
    </location>
</feature>
<proteinExistence type="predicted"/>
<organism evidence="2 3">
    <name type="scientific">Dyadobacter chenhuakuii</name>
    <dbReference type="NCBI Taxonomy" id="2909339"/>
    <lineage>
        <taxon>Bacteria</taxon>
        <taxon>Pseudomonadati</taxon>
        <taxon>Bacteroidota</taxon>
        <taxon>Cytophagia</taxon>
        <taxon>Cytophagales</taxon>
        <taxon>Spirosomataceae</taxon>
        <taxon>Dyadobacter</taxon>
    </lineage>
</organism>